<protein>
    <submittedName>
        <fullName evidence="9">Mitoguardin 1</fullName>
    </submittedName>
</protein>
<reference evidence="9" key="2">
    <citation type="submission" date="2025-08" db="UniProtKB">
        <authorList>
            <consortium name="Ensembl"/>
        </authorList>
    </citation>
    <scope>IDENTIFICATION</scope>
</reference>
<dbReference type="Pfam" id="PF10265">
    <property type="entry name" value="Miga"/>
    <property type="match status" value="1"/>
</dbReference>
<feature type="compositionally biased region" description="Low complexity" evidence="8">
    <location>
        <begin position="244"/>
        <end position="254"/>
    </location>
</feature>
<proteinExistence type="inferred from homology"/>
<comment type="subcellular location">
    <subcellularLocation>
        <location evidence="1">Mitochondrion outer membrane</location>
    </subcellularLocation>
</comment>
<evidence type="ECO:0000313" key="10">
    <source>
        <dbReference type="Proteomes" id="UP000694395"/>
    </source>
</evidence>
<evidence type="ECO:0000256" key="3">
    <source>
        <dbReference type="ARBA" id="ARBA00022692"/>
    </source>
</evidence>
<keyword evidence="7" id="KW-0472">Membrane</keyword>
<dbReference type="Ensembl" id="ENSOMYT00000016701.2">
    <property type="protein sequence ID" value="ENSOMYP00000015118.2"/>
    <property type="gene ID" value="ENSOMYG00000007463.2"/>
</dbReference>
<evidence type="ECO:0000256" key="4">
    <source>
        <dbReference type="ARBA" id="ARBA00022787"/>
    </source>
</evidence>
<dbReference type="InterPro" id="IPR019392">
    <property type="entry name" value="Miga"/>
</dbReference>
<organism evidence="9 10">
    <name type="scientific">Oncorhynchus mykiss</name>
    <name type="common">Rainbow trout</name>
    <name type="synonym">Salmo gairdneri</name>
    <dbReference type="NCBI Taxonomy" id="8022"/>
    <lineage>
        <taxon>Eukaryota</taxon>
        <taxon>Metazoa</taxon>
        <taxon>Chordata</taxon>
        <taxon>Craniata</taxon>
        <taxon>Vertebrata</taxon>
        <taxon>Euteleostomi</taxon>
        <taxon>Actinopterygii</taxon>
        <taxon>Neopterygii</taxon>
        <taxon>Teleostei</taxon>
        <taxon>Protacanthopterygii</taxon>
        <taxon>Salmoniformes</taxon>
        <taxon>Salmonidae</taxon>
        <taxon>Salmoninae</taxon>
        <taxon>Oncorhynchus</taxon>
    </lineage>
</organism>
<name>A0A8C7VCA8_ONCMY</name>
<evidence type="ECO:0000256" key="2">
    <source>
        <dbReference type="ARBA" id="ARBA00008969"/>
    </source>
</evidence>
<reference evidence="9" key="1">
    <citation type="submission" date="2020-07" db="EMBL/GenBank/DDBJ databases">
        <title>A long reads based de novo assembly of the rainbow trout Arlee double haploid line genome.</title>
        <authorList>
            <person name="Gao G."/>
            <person name="Palti Y."/>
        </authorList>
    </citation>
    <scope>NUCLEOTIDE SEQUENCE [LARGE SCALE GENOMIC DNA]</scope>
</reference>
<comment type="similarity">
    <text evidence="2">Belongs to the mitoguardin family.</text>
</comment>
<dbReference type="GO" id="GO:0008053">
    <property type="term" value="P:mitochondrial fusion"/>
    <property type="evidence" value="ECO:0007669"/>
    <property type="project" value="InterPro"/>
</dbReference>
<evidence type="ECO:0000256" key="1">
    <source>
        <dbReference type="ARBA" id="ARBA00004294"/>
    </source>
</evidence>
<dbReference type="GO" id="GO:0005741">
    <property type="term" value="C:mitochondrial outer membrane"/>
    <property type="evidence" value="ECO:0007669"/>
    <property type="project" value="UniProtKB-SubCell"/>
</dbReference>
<dbReference type="AlphaFoldDB" id="A0A8C7VCA8"/>
<keyword evidence="10" id="KW-1185">Reference proteome</keyword>
<accession>A0A8C7VCA8</accession>
<evidence type="ECO:0000256" key="6">
    <source>
        <dbReference type="ARBA" id="ARBA00023128"/>
    </source>
</evidence>
<evidence type="ECO:0000313" key="9">
    <source>
        <dbReference type="Ensembl" id="ENSOMYP00000015118.2"/>
    </source>
</evidence>
<feature type="region of interest" description="Disordered" evidence="8">
    <location>
        <begin position="242"/>
        <end position="268"/>
    </location>
</feature>
<evidence type="ECO:0000256" key="8">
    <source>
        <dbReference type="SAM" id="MobiDB-lite"/>
    </source>
</evidence>
<sequence>MNDSFCTFLTVSLPPLPPPPPPQVSLSTGTKKVVAATAFGAVSLLFLARHFQRRKGRKKGVQSPQWEQTGTFQFPDLAVHQEKDACSCQNLSLSLNCKNVYACGLLPNGGPYSKLSVSLQSLASVKSINSSCTCANSSTCWDKPGDEDISNVVNIPVTTPQILYLRGMELFEEALRRWEQALTFSGRPGEEEPDCSSFMLGAGDSTAEESIEDLISAEFVHKLELLLQRAYRLQEEFEGALGVSEPSSHSGSHGETTHRHTHTHSNTRTQTHSLLTIIFSLSQLSEQHRELRSAYVLGSCIVINPFYEEAIQLAEEGKISCRVHRTELLECLGDTDFLAKLHCVRQACQLILCERATRTFLAETGKKILSSIIVKAHKSPKRFEEVFEEMIVFLEHPEHWENTEVELATRGVKHLNFYDIVLDFILMDSFEDLENPPISIQNVVNNRWLNSSFKETAVASSCWSVLKQKRQHMRVHDGFIAHFYSVCEQVSPVLAWGFLGPKTSLHDFCCFFKDQVLFFLKDVFDLEKVRYCSVETLAEDMLHLLHRRSELLLAYLGTDSHSLQLNGSPKVHRVDLGLGKRHPVPK</sequence>
<dbReference type="PANTHER" id="PTHR21508">
    <property type="entry name" value="MITOGUARDIN"/>
    <property type="match status" value="1"/>
</dbReference>
<gene>
    <name evidence="9" type="primary">miga1</name>
</gene>
<dbReference type="PANTHER" id="PTHR21508:SF3">
    <property type="entry name" value="MITOGUARDIN 1"/>
    <property type="match status" value="1"/>
</dbReference>
<dbReference type="GeneTree" id="ENSGT00390000008565"/>
<keyword evidence="4" id="KW-1000">Mitochondrion outer membrane</keyword>
<keyword evidence="6" id="KW-0496">Mitochondrion</keyword>
<dbReference type="Proteomes" id="UP000694395">
    <property type="component" value="Chromosome 8"/>
</dbReference>
<reference evidence="9" key="3">
    <citation type="submission" date="2025-09" db="UniProtKB">
        <authorList>
            <consortium name="Ensembl"/>
        </authorList>
    </citation>
    <scope>IDENTIFICATION</scope>
</reference>
<keyword evidence="3" id="KW-0812">Transmembrane</keyword>
<evidence type="ECO:0000256" key="5">
    <source>
        <dbReference type="ARBA" id="ARBA00022989"/>
    </source>
</evidence>
<evidence type="ECO:0000256" key="7">
    <source>
        <dbReference type="ARBA" id="ARBA00023136"/>
    </source>
</evidence>
<keyword evidence="5" id="KW-1133">Transmembrane helix</keyword>